<dbReference type="Pfam" id="PF00872">
    <property type="entry name" value="Transposase_mut"/>
    <property type="match status" value="1"/>
</dbReference>
<proteinExistence type="inferred from homology"/>
<dbReference type="PANTHER" id="PTHR33217:SF8">
    <property type="entry name" value="MUTATOR FAMILY TRANSPOSASE"/>
    <property type="match status" value="1"/>
</dbReference>
<evidence type="ECO:0000256" key="6">
    <source>
        <dbReference type="RuleBase" id="RU365089"/>
    </source>
</evidence>
<organism evidence="7 8">
    <name type="scientific">Actinocorallia aurantiaca</name>
    <dbReference type="NCBI Taxonomy" id="46204"/>
    <lineage>
        <taxon>Bacteria</taxon>
        <taxon>Bacillati</taxon>
        <taxon>Actinomycetota</taxon>
        <taxon>Actinomycetes</taxon>
        <taxon>Streptosporangiales</taxon>
        <taxon>Thermomonosporaceae</taxon>
        <taxon>Actinocorallia</taxon>
    </lineage>
</organism>
<keyword evidence="6" id="KW-0814">Transposable element</keyword>
<evidence type="ECO:0000256" key="4">
    <source>
        <dbReference type="ARBA" id="ARBA00023125"/>
    </source>
</evidence>
<dbReference type="PANTHER" id="PTHR33217">
    <property type="entry name" value="TRANSPOSASE FOR INSERTION SEQUENCE ELEMENT IS1081"/>
    <property type="match status" value="1"/>
</dbReference>
<comment type="function">
    <text evidence="1 6">Required for the transposition of the insertion element.</text>
</comment>
<evidence type="ECO:0000256" key="5">
    <source>
        <dbReference type="ARBA" id="ARBA00023172"/>
    </source>
</evidence>
<gene>
    <name evidence="7" type="ORF">GCM10010439_55520</name>
</gene>
<keyword evidence="4 6" id="KW-0238">DNA-binding</keyword>
<accession>A0ABN3UJT6</accession>
<evidence type="ECO:0000256" key="3">
    <source>
        <dbReference type="ARBA" id="ARBA00022578"/>
    </source>
</evidence>
<dbReference type="EMBL" id="BAAATZ010000027">
    <property type="protein sequence ID" value="GAA2734036.1"/>
    <property type="molecule type" value="Genomic_DNA"/>
</dbReference>
<comment type="caution">
    <text evidence="7">The sequence shown here is derived from an EMBL/GenBank/DDBJ whole genome shotgun (WGS) entry which is preliminary data.</text>
</comment>
<name>A0ABN3UJT6_9ACTN</name>
<evidence type="ECO:0000313" key="8">
    <source>
        <dbReference type="Proteomes" id="UP001501842"/>
    </source>
</evidence>
<evidence type="ECO:0000256" key="1">
    <source>
        <dbReference type="ARBA" id="ARBA00002190"/>
    </source>
</evidence>
<keyword evidence="5 6" id="KW-0233">DNA recombination</keyword>
<evidence type="ECO:0000256" key="2">
    <source>
        <dbReference type="ARBA" id="ARBA00010961"/>
    </source>
</evidence>
<reference evidence="7 8" key="1">
    <citation type="journal article" date="2019" name="Int. J. Syst. Evol. Microbiol.">
        <title>The Global Catalogue of Microorganisms (GCM) 10K type strain sequencing project: providing services to taxonomists for standard genome sequencing and annotation.</title>
        <authorList>
            <consortium name="The Broad Institute Genomics Platform"/>
            <consortium name="The Broad Institute Genome Sequencing Center for Infectious Disease"/>
            <person name="Wu L."/>
            <person name="Ma J."/>
        </authorList>
    </citation>
    <scope>NUCLEOTIDE SEQUENCE [LARGE SCALE GENOMIC DNA]</scope>
    <source>
        <strain evidence="7 8">JCM 8201</strain>
    </source>
</reference>
<keyword evidence="8" id="KW-1185">Reference proteome</keyword>
<comment type="similarity">
    <text evidence="2 6">Belongs to the transposase mutator family.</text>
</comment>
<dbReference type="InterPro" id="IPR001207">
    <property type="entry name" value="Transposase_mutator"/>
</dbReference>
<evidence type="ECO:0000313" key="7">
    <source>
        <dbReference type="EMBL" id="GAA2734036.1"/>
    </source>
</evidence>
<protein>
    <recommendedName>
        <fullName evidence="6">Mutator family transposase</fullName>
    </recommendedName>
</protein>
<keyword evidence="3 6" id="KW-0815">Transposition</keyword>
<sequence length="54" mass="5882">MLFIDAIHMKIRDGKVTNRPIYLVIGVTADGRRDILGIWAGDTEARVPSSGPTS</sequence>
<dbReference type="Proteomes" id="UP001501842">
    <property type="component" value="Unassembled WGS sequence"/>
</dbReference>